<dbReference type="EMBL" id="JASPKY010000116">
    <property type="protein sequence ID" value="KAK9736273.1"/>
    <property type="molecule type" value="Genomic_DNA"/>
</dbReference>
<protein>
    <submittedName>
        <fullName evidence="4">Peroxisome biogenesis factor 1, N-terminal</fullName>
    </submittedName>
</protein>
<evidence type="ECO:0000313" key="4">
    <source>
        <dbReference type="EMBL" id="KAK9736273.1"/>
    </source>
</evidence>
<keyword evidence="5" id="KW-1185">Reference proteome</keyword>
<name>A0AAW1LI19_POPJA</name>
<feature type="domain" description="Peroxisomal ATPase PEX1 N-terminal C-lobe" evidence="3">
    <location>
        <begin position="92"/>
        <end position="162"/>
    </location>
</feature>
<dbReference type="Gene3D" id="2.40.40.20">
    <property type="match status" value="1"/>
</dbReference>
<reference evidence="4 5" key="1">
    <citation type="journal article" date="2024" name="BMC Genomics">
        <title>De novo assembly and annotation of Popillia japonica's genome with initial clues to its potential as an invasive pest.</title>
        <authorList>
            <person name="Cucini C."/>
            <person name="Boschi S."/>
            <person name="Funari R."/>
            <person name="Cardaioli E."/>
            <person name="Iannotti N."/>
            <person name="Marturano G."/>
            <person name="Paoli F."/>
            <person name="Bruttini M."/>
            <person name="Carapelli A."/>
            <person name="Frati F."/>
            <person name="Nardi F."/>
        </authorList>
    </citation>
    <scope>NUCLEOTIDE SEQUENCE [LARGE SCALE GENOMIC DNA]</scope>
    <source>
        <strain evidence="4">DMR45628</strain>
    </source>
</reference>
<evidence type="ECO:0000313" key="5">
    <source>
        <dbReference type="Proteomes" id="UP001458880"/>
    </source>
</evidence>
<keyword evidence="1" id="KW-0547">Nucleotide-binding</keyword>
<dbReference type="Gene3D" id="3.10.330.10">
    <property type="match status" value="1"/>
</dbReference>
<evidence type="ECO:0000259" key="3">
    <source>
        <dbReference type="Pfam" id="PF09262"/>
    </source>
</evidence>
<dbReference type="AlphaFoldDB" id="A0AAW1LI19"/>
<dbReference type="SUPFAM" id="SSF54585">
    <property type="entry name" value="Cdc48 domain 2-like"/>
    <property type="match status" value="1"/>
</dbReference>
<dbReference type="InterPro" id="IPR015342">
    <property type="entry name" value="PEX1-N_C-lobe"/>
</dbReference>
<dbReference type="GO" id="GO:0007031">
    <property type="term" value="P:peroxisome organization"/>
    <property type="evidence" value="ECO:0007669"/>
    <property type="project" value="InterPro"/>
</dbReference>
<dbReference type="Pfam" id="PF09262">
    <property type="entry name" value="PEX-1N"/>
    <property type="match status" value="1"/>
</dbReference>
<keyword evidence="2" id="KW-0067">ATP-binding</keyword>
<accession>A0AAW1LI19</accession>
<dbReference type="InterPro" id="IPR029067">
    <property type="entry name" value="CDC48_domain_2-like_sf"/>
</dbReference>
<organism evidence="4 5">
    <name type="scientific">Popillia japonica</name>
    <name type="common">Japanese beetle</name>
    <dbReference type="NCBI Taxonomy" id="7064"/>
    <lineage>
        <taxon>Eukaryota</taxon>
        <taxon>Metazoa</taxon>
        <taxon>Ecdysozoa</taxon>
        <taxon>Arthropoda</taxon>
        <taxon>Hexapoda</taxon>
        <taxon>Insecta</taxon>
        <taxon>Pterygota</taxon>
        <taxon>Neoptera</taxon>
        <taxon>Endopterygota</taxon>
        <taxon>Coleoptera</taxon>
        <taxon>Polyphaga</taxon>
        <taxon>Scarabaeiformia</taxon>
        <taxon>Scarabaeidae</taxon>
        <taxon>Rutelinae</taxon>
        <taxon>Popillia</taxon>
    </lineage>
</organism>
<comment type="caution">
    <text evidence="4">The sequence shown here is derived from an EMBL/GenBank/DDBJ whole genome shotgun (WGS) entry which is preliminary data.</text>
</comment>
<dbReference type="GO" id="GO:0005524">
    <property type="term" value="F:ATP binding"/>
    <property type="evidence" value="ECO:0007669"/>
    <property type="project" value="UniProtKB-KW"/>
</dbReference>
<gene>
    <name evidence="4" type="ORF">QE152_g12659</name>
</gene>
<evidence type="ECO:0000256" key="1">
    <source>
        <dbReference type="ARBA" id="ARBA00022741"/>
    </source>
</evidence>
<proteinExistence type="predicted"/>
<dbReference type="Proteomes" id="UP001458880">
    <property type="component" value="Unassembled WGS sequence"/>
</dbReference>
<dbReference type="GO" id="GO:0005777">
    <property type="term" value="C:peroxisome"/>
    <property type="evidence" value="ECO:0007669"/>
    <property type="project" value="InterPro"/>
</dbReference>
<sequence length="341" mass="39344">MFERTLRVKYITSKNCFCYLSDRYSKTIQEGSVAKVDFEGKTYFLSLGGYLISLKDDEIGINGIYGYQLGLEEDEFVNFAKCDGISNVLSLDIFPCLKDDIVILESNAESIQDTLLNQIRVVNNNQKAVIWVSNTIHVAVNIDGVKPSSPGRLEFLTAVTIKATKPKNKEQQRQTEDNITNWIYYNKSQSIIKDPSFCTYENSNALVVCRAFSFRSIKNFVPKHFVFNVYAPKNLLPHKVLQNSSNYFAITPIHLVTEYEDDAKLKRDVIVRVFPLEETDYEIQTSHFVPLFIDDVILKALKLNIGAKIILDCDISYSKSFKTKYWSKNNFGLRHKFWRYY</sequence>
<evidence type="ECO:0000256" key="2">
    <source>
        <dbReference type="ARBA" id="ARBA00022840"/>
    </source>
</evidence>